<organism evidence="2 3">
    <name type="scientific">Penaeus vannamei</name>
    <name type="common">Whiteleg shrimp</name>
    <name type="synonym">Litopenaeus vannamei</name>
    <dbReference type="NCBI Taxonomy" id="6689"/>
    <lineage>
        <taxon>Eukaryota</taxon>
        <taxon>Metazoa</taxon>
        <taxon>Ecdysozoa</taxon>
        <taxon>Arthropoda</taxon>
        <taxon>Crustacea</taxon>
        <taxon>Multicrustacea</taxon>
        <taxon>Malacostraca</taxon>
        <taxon>Eumalacostraca</taxon>
        <taxon>Eucarida</taxon>
        <taxon>Decapoda</taxon>
        <taxon>Dendrobranchiata</taxon>
        <taxon>Penaeoidea</taxon>
        <taxon>Penaeidae</taxon>
        <taxon>Penaeus</taxon>
    </lineage>
</organism>
<gene>
    <name evidence="2" type="ORF">C7M84_015540</name>
</gene>
<reference evidence="2 3" key="2">
    <citation type="submission" date="2019-01" db="EMBL/GenBank/DDBJ databases">
        <title>The decoding of complex shrimp genome reveals the adaptation for benthos swimmer, frequently molting mechanism and breeding impact on genome.</title>
        <authorList>
            <person name="Sun Y."/>
            <person name="Gao Y."/>
            <person name="Yu Y."/>
        </authorList>
    </citation>
    <scope>NUCLEOTIDE SEQUENCE [LARGE SCALE GENOMIC DNA]</scope>
    <source>
        <tissue evidence="2">Muscle</tissue>
    </source>
</reference>
<keyword evidence="1" id="KW-0732">Signal</keyword>
<evidence type="ECO:0000313" key="3">
    <source>
        <dbReference type="Proteomes" id="UP000283509"/>
    </source>
</evidence>
<dbReference type="OrthoDB" id="6330735at2759"/>
<accession>A0A3R7M3T1</accession>
<sequence length="267" mass="30082">MSWSPAVFFGCALAALFAPGLALDVKDFAYDYAPYLRFDSKEGTGDRCPHNASDYYHVRKAGDASRQCNEDYATVSNGDIPTYWHAMTCGYHLHIAYWTFYGYNHDCDCCSGERDAWWEFVVVKVRDWDLQPHMHEVMFGQKKGWYTRIPGHYEVHDTTHPVAYVGKTSHGTYHDDGGTGTCCYFEDFRNPGSIDMSMKTWLNLVELKQAGGEGWMEDADTDVWNGLLAPTFRSDWDLCSLVGCTGSSLQLCGTSGCHKSDIGDDPF</sequence>
<evidence type="ECO:0000313" key="2">
    <source>
        <dbReference type="EMBL" id="ROT66441.1"/>
    </source>
</evidence>
<dbReference type="Proteomes" id="UP000283509">
    <property type="component" value="Unassembled WGS sequence"/>
</dbReference>
<reference evidence="2 3" key="1">
    <citation type="submission" date="2018-04" db="EMBL/GenBank/DDBJ databases">
        <authorList>
            <person name="Zhang X."/>
            <person name="Yuan J."/>
            <person name="Li F."/>
            <person name="Xiang J."/>
        </authorList>
    </citation>
    <scope>NUCLEOTIDE SEQUENCE [LARGE SCALE GENOMIC DNA]</scope>
    <source>
        <tissue evidence="2">Muscle</tissue>
    </source>
</reference>
<dbReference type="EMBL" id="QCYY01002935">
    <property type="protein sequence ID" value="ROT66441.1"/>
    <property type="molecule type" value="Genomic_DNA"/>
</dbReference>
<protein>
    <submittedName>
        <fullName evidence="2">Uncharacterized protein</fullName>
    </submittedName>
</protein>
<keyword evidence="3" id="KW-1185">Reference proteome</keyword>
<feature type="signal peptide" evidence="1">
    <location>
        <begin position="1"/>
        <end position="22"/>
    </location>
</feature>
<feature type="chain" id="PRO_5018713593" evidence="1">
    <location>
        <begin position="23"/>
        <end position="267"/>
    </location>
</feature>
<comment type="caution">
    <text evidence="2">The sequence shown here is derived from an EMBL/GenBank/DDBJ whole genome shotgun (WGS) entry which is preliminary data.</text>
</comment>
<proteinExistence type="predicted"/>
<dbReference type="AlphaFoldDB" id="A0A3R7M3T1"/>
<name>A0A3R7M3T1_PENVA</name>
<evidence type="ECO:0000256" key="1">
    <source>
        <dbReference type="SAM" id="SignalP"/>
    </source>
</evidence>